<evidence type="ECO:0000313" key="2">
    <source>
        <dbReference type="EMBL" id="NWV62945.1"/>
    </source>
</evidence>
<comment type="caution">
    <text evidence="2">The sequence shown here is derived from an EMBL/GenBank/DDBJ whole genome shotgun (WGS) entry which is preliminary data.</text>
</comment>
<dbReference type="PANTHER" id="PTHR10676">
    <property type="entry name" value="DYNEIN HEAVY CHAIN FAMILY PROTEIN"/>
    <property type="match status" value="1"/>
</dbReference>
<feature type="non-terminal residue" evidence="2">
    <location>
        <position position="53"/>
    </location>
</feature>
<dbReference type="AlphaFoldDB" id="A0A7K6GHX5"/>
<dbReference type="GO" id="GO:0008569">
    <property type="term" value="F:minus-end-directed microtubule motor activity"/>
    <property type="evidence" value="ECO:0007669"/>
    <property type="project" value="TreeGrafter"/>
</dbReference>
<dbReference type="GO" id="GO:0051959">
    <property type="term" value="F:dynein light intermediate chain binding"/>
    <property type="evidence" value="ECO:0007669"/>
    <property type="project" value="InterPro"/>
</dbReference>
<organism evidence="2 3">
    <name type="scientific">Malurus elegans</name>
    <name type="common">Red-winged fairywren</name>
    <dbReference type="NCBI Taxonomy" id="720584"/>
    <lineage>
        <taxon>Eukaryota</taxon>
        <taxon>Metazoa</taxon>
        <taxon>Chordata</taxon>
        <taxon>Craniata</taxon>
        <taxon>Vertebrata</taxon>
        <taxon>Euteleostomi</taxon>
        <taxon>Archelosauria</taxon>
        <taxon>Archosauria</taxon>
        <taxon>Dinosauria</taxon>
        <taxon>Saurischia</taxon>
        <taxon>Theropoda</taxon>
        <taxon>Coelurosauria</taxon>
        <taxon>Aves</taxon>
        <taxon>Neognathae</taxon>
        <taxon>Neoaves</taxon>
        <taxon>Telluraves</taxon>
        <taxon>Australaves</taxon>
        <taxon>Passeriformes</taxon>
        <taxon>Meliphagoidea</taxon>
        <taxon>Maluridae</taxon>
        <taxon>Malurus</taxon>
    </lineage>
</organism>
<feature type="domain" description="Dynein heavy chain coiled coil stalk" evidence="1">
    <location>
        <begin position="4"/>
        <end position="51"/>
    </location>
</feature>
<dbReference type="GO" id="GO:0045505">
    <property type="term" value="F:dynein intermediate chain binding"/>
    <property type="evidence" value="ECO:0007669"/>
    <property type="project" value="InterPro"/>
</dbReference>
<dbReference type="Proteomes" id="UP000564407">
    <property type="component" value="Unassembled WGS sequence"/>
</dbReference>
<dbReference type="EMBL" id="VZRP01007503">
    <property type="protein sequence ID" value="NWV62945.1"/>
    <property type="molecule type" value="Genomic_DNA"/>
</dbReference>
<reference evidence="2 3" key="1">
    <citation type="submission" date="2019-09" db="EMBL/GenBank/DDBJ databases">
        <title>Bird 10,000 Genomes (B10K) Project - Family phase.</title>
        <authorList>
            <person name="Zhang G."/>
        </authorList>
    </citation>
    <scope>NUCLEOTIDE SEQUENCE [LARGE SCALE GENOMIC DNA]</scope>
    <source>
        <strain evidence="2">B10K-DU-029-44</strain>
        <tissue evidence="2">Heart</tissue>
    </source>
</reference>
<protein>
    <submittedName>
        <fullName evidence="2">DYH17 protein</fullName>
    </submittedName>
</protein>
<dbReference type="GO" id="GO:0005930">
    <property type="term" value="C:axoneme"/>
    <property type="evidence" value="ECO:0007669"/>
    <property type="project" value="TreeGrafter"/>
</dbReference>
<name>A0A7K6GHX5_9PASS</name>
<dbReference type="InterPro" id="IPR024743">
    <property type="entry name" value="Dynein_HC_stalk"/>
</dbReference>
<dbReference type="GO" id="GO:0030286">
    <property type="term" value="C:dynein complex"/>
    <property type="evidence" value="ECO:0007669"/>
    <property type="project" value="InterPro"/>
</dbReference>
<evidence type="ECO:0000259" key="1">
    <source>
        <dbReference type="Pfam" id="PF12777"/>
    </source>
</evidence>
<dbReference type="GO" id="GO:0060294">
    <property type="term" value="P:cilium movement involved in cell motility"/>
    <property type="evidence" value="ECO:0007669"/>
    <property type="project" value="TreeGrafter"/>
</dbReference>
<dbReference type="GO" id="GO:0097729">
    <property type="term" value="C:9+2 motile cilium"/>
    <property type="evidence" value="ECO:0007669"/>
    <property type="project" value="TreeGrafter"/>
</dbReference>
<dbReference type="Gene3D" id="1.20.920.60">
    <property type="match status" value="1"/>
</dbReference>
<sequence>SCSRPYRTDPNFDPEFIKSKSTAAAGLCSWCLNMVRFYEVHCIVKPKRQAVAD</sequence>
<gene>
    <name evidence="2" type="primary">Dnah17_2</name>
    <name evidence="2" type="ORF">MALELE_R15235</name>
</gene>
<proteinExistence type="predicted"/>
<feature type="non-terminal residue" evidence="2">
    <location>
        <position position="1"/>
    </location>
</feature>
<accession>A0A7K6GHX5</accession>
<evidence type="ECO:0000313" key="3">
    <source>
        <dbReference type="Proteomes" id="UP000564407"/>
    </source>
</evidence>
<keyword evidence="3" id="KW-1185">Reference proteome</keyword>
<dbReference type="InterPro" id="IPR026983">
    <property type="entry name" value="DHC"/>
</dbReference>
<dbReference type="PANTHER" id="PTHR10676:SF284">
    <property type="entry name" value="DYNEIN AXONEMAL HEAVY CHAIN 17"/>
    <property type="match status" value="1"/>
</dbReference>
<dbReference type="Pfam" id="PF12777">
    <property type="entry name" value="MT"/>
    <property type="match status" value="1"/>
</dbReference>